<dbReference type="EMBL" id="FR729477">
    <property type="protein sequence ID" value="CBY29503.1"/>
    <property type="molecule type" value="Genomic_DNA"/>
</dbReference>
<keyword evidence="2" id="KW-0677">Repeat</keyword>
<evidence type="ECO:0000256" key="2">
    <source>
        <dbReference type="ARBA" id="ARBA00022737"/>
    </source>
</evidence>
<dbReference type="HOGENOM" id="CLU_381699_0_0_6"/>
<keyword evidence="3" id="KW-0732">Signal</keyword>
<name>A0A0H3NZQ5_YERE1</name>
<reference evidence="5 6" key="1">
    <citation type="journal article" date="2011" name="J. Bacteriol.">
        <title>Complete genome sequence of Yersinia enterocolitica subsp. palearctica serogroup O:3.</title>
        <authorList>
            <person name="Batzilla J."/>
            <person name="Hoper D."/>
            <person name="Antonenka U."/>
            <person name="Heesemann J."/>
            <person name="Rakin A."/>
        </authorList>
    </citation>
    <scope>NUCLEOTIDE SEQUENCE [LARGE SCALE GENOMIC DNA]</scope>
    <source>
        <strain evidence="6">DSM 13030 / CIP 106945 / Y11</strain>
    </source>
</reference>
<protein>
    <submittedName>
        <fullName evidence="5">Putative exported protein</fullName>
    </submittedName>
</protein>
<dbReference type="PROSITE" id="PS50915">
    <property type="entry name" value="CRYSTALLIN_BETA_GAMMA"/>
    <property type="match status" value="1"/>
</dbReference>
<dbReference type="Proteomes" id="UP000008084">
    <property type="component" value="Chromosome"/>
</dbReference>
<dbReference type="GO" id="GO:0098609">
    <property type="term" value="P:cell-cell adhesion"/>
    <property type="evidence" value="ECO:0007669"/>
    <property type="project" value="InterPro"/>
</dbReference>
<comment type="similarity">
    <text evidence="1">Belongs to the beta/gamma-crystallin family.</text>
</comment>
<evidence type="ECO:0000313" key="5">
    <source>
        <dbReference type="EMBL" id="CBY29503.1"/>
    </source>
</evidence>
<feature type="signal peptide" evidence="3">
    <location>
        <begin position="1"/>
        <end position="20"/>
    </location>
</feature>
<sequence length="729" mass="81447">MNKLLLLSLLIMTYSGQAKSDDNAINESIGDALYLKQKNYSPACFYSKDNFEGESVCLTPPETMDLYDTKDYDLNDKISSIKIPDNVQVAIYINDNFNLPYYNLTESVDLAWLNKMGVAGQISSIKTLESPGFCAQDCVVIKENVINLNDIFNKSAPEFYDKNKIVLINVDINNESNFFVGFMGYPQIVIVGKDMFFYSSENNPPLNMRINDNTEHLSLLFKIDDHQLQFQYLEAQGTTSLNTPFWINSQYSPEDLANLYITNSISENEQGDMPENTQPLILNKIIMAINKDSHRDKRGALGIAGCIGIPLLAIYNYVIQGHCNQLDKLVEKNEFSQHDGEGKTLVVAGSAKPFTVVKPAINTSLSPAPATLVLTHLNTHLNTHLHNQALTLPAAAASCKTSVEEILSARYPRQTGIRCGSRMSILLADFTLLFGENLLNWTTEHLTQVLQSISDHGTTGYAGSDQDTESRLVGRVQEAISDLGLSLVTSMLQEAFSYASLNYARYFMHNENQESFATPLAAQSLPLGDYILPLETYIHPEEPPAPLIMDDGQWFRPEGLYFEVMVIPGGDQHVATNLTEEIVEVINDWRHFYNQVEYQADHNGTPISRRDRTVYAARITSNMLRHMLADNSSDYQFVVVKFKGKIVSVLASLNDANGRDSYINFSVTHPQYVLNPHENGSVRGAGTAAVRELARYLKEKGKKTLGSNVISQPSAIVKKKLGFIYKDEL</sequence>
<dbReference type="SUPFAM" id="SSF49695">
    <property type="entry name" value="gamma-Crystallin-like"/>
    <property type="match status" value="1"/>
</dbReference>
<dbReference type="InterPro" id="IPR015059">
    <property type="entry name" value="Ca_cell_adhesion_N_dom"/>
</dbReference>
<accession>A0A0H3NZQ5</accession>
<dbReference type="Gene3D" id="2.60.20.10">
    <property type="entry name" value="Crystallins"/>
    <property type="match status" value="1"/>
</dbReference>
<dbReference type="InterPro" id="IPR016181">
    <property type="entry name" value="Acyl_CoA_acyltransferase"/>
</dbReference>
<dbReference type="InterPro" id="IPR011024">
    <property type="entry name" value="G_crystallin-like"/>
</dbReference>
<proteinExistence type="inferred from homology"/>
<dbReference type="AlphaFoldDB" id="A0A0H3NZQ5"/>
<evidence type="ECO:0000256" key="1">
    <source>
        <dbReference type="ARBA" id="ARBA00009646"/>
    </source>
</evidence>
<gene>
    <name evidence="5" type="ordered locus">Y11_30271</name>
</gene>
<dbReference type="GeneID" id="31410989"/>
<dbReference type="SUPFAM" id="SSF55729">
    <property type="entry name" value="Acyl-CoA N-acyltransferases (Nat)"/>
    <property type="match status" value="1"/>
</dbReference>
<dbReference type="PATRIC" id="fig|930944.6.peg.3011"/>
<dbReference type="InterPro" id="IPR001064">
    <property type="entry name" value="Beta/gamma_crystallin"/>
</dbReference>
<organism evidence="5 6">
    <name type="scientific">Yersinia enterocolitica subsp. palearctica serotype O:3 (strain DSM 13030 / CIP 106945 / Y11)</name>
    <dbReference type="NCBI Taxonomy" id="930944"/>
    <lineage>
        <taxon>Bacteria</taxon>
        <taxon>Pseudomonadati</taxon>
        <taxon>Pseudomonadota</taxon>
        <taxon>Gammaproteobacteria</taxon>
        <taxon>Enterobacterales</taxon>
        <taxon>Yersiniaceae</taxon>
        <taxon>Yersinia</taxon>
    </lineage>
</organism>
<evidence type="ECO:0000259" key="4">
    <source>
        <dbReference type="PROSITE" id="PS50915"/>
    </source>
</evidence>
<dbReference type="Pfam" id="PF08964">
    <property type="entry name" value="Crystall_3"/>
    <property type="match status" value="1"/>
</dbReference>
<dbReference type="RefSeq" id="WP_014609258.1">
    <property type="nucleotide sequence ID" value="NC_017564.1"/>
</dbReference>
<dbReference type="GO" id="GO:0016020">
    <property type="term" value="C:membrane"/>
    <property type="evidence" value="ECO:0007669"/>
    <property type="project" value="InterPro"/>
</dbReference>
<dbReference type="KEGG" id="yey:Y11_30271"/>
<feature type="chain" id="PRO_5002617255" evidence="3">
    <location>
        <begin position="21"/>
        <end position="729"/>
    </location>
</feature>
<evidence type="ECO:0000313" key="6">
    <source>
        <dbReference type="Proteomes" id="UP000008084"/>
    </source>
</evidence>
<evidence type="ECO:0000256" key="3">
    <source>
        <dbReference type="SAM" id="SignalP"/>
    </source>
</evidence>
<feature type="domain" description="Beta/gamma crystallin 'Greek key'" evidence="4">
    <location>
        <begin position="41"/>
        <end position="85"/>
    </location>
</feature>